<feature type="compositionally biased region" description="Pro residues" evidence="1">
    <location>
        <begin position="1"/>
        <end position="10"/>
    </location>
</feature>
<feature type="compositionally biased region" description="Polar residues" evidence="1">
    <location>
        <begin position="29"/>
        <end position="40"/>
    </location>
</feature>
<keyword evidence="3" id="KW-1185">Reference proteome</keyword>
<protein>
    <submittedName>
        <fullName evidence="2">Uncharacterized protein</fullName>
    </submittedName>
</protein>
<accession>A0AAD6U7B6</accession>
<evidence type="ECO:0000313" key="2">
    <source>
        <dbReference type="EMBL" id="KAJ7087591.1"/>
    </source>
</evidence>
<dbReference type="EMBL" id="JARJCN010000028">
    <property type="protein sequence ID" value="KAJ7087591.1"/>
    <property type="molecule type" value="Genomic_DNA"/>
</dbReference>
<comment type="caution">
    <text evidence="2">The sequence shown here is derived from an EMBL/GenBank/DDBJ whole genome shotgun (WGS) entry which is preliminary data.</text>
</comment>
<proteinExistence type="predicted"/>
<gene>
    <name evidence="2" type="ORF">B0H15DRAFT_801187</name>
</gene>
<evidence type="ECO:0000313" key="3">
    <source>
        <dbReference type="Proteomes" id="UP001222325"/>
    </source>
</evidence>
<name>A0AAD6U7B6_9AGAR</name>
<dbReference type="Proteomes" id="UP001222325">
    <property type="component" value="Unassembled WGS sequence"/>
</dbReference>
<reference evidence="2" key="1">
    <citation type="submission" date="2023-03" db="EMBL/GenBank/DDBJ databases">
        <title>Massive genome expansion in bonnet fungi (Mycena s.s.) driven by repeated elements and novel gene families across ecological guilds.</title>
        <authorList>
            <consortium name="Lawrence Berkeley National Laboratory"/>
            <person name="Harder C.B."/>
            <person name="Miyauchi S."/>
            <person name="Viragh M."/>
            <person name="Kuo A."/>
            <person name="Thoen E."/>
            <person name="Andreopoulos B."/>
            <person name="Lu D."/>
            <person name="Skrede I."/>
            <person name="Drula E."/>
            <person name="Henrissat B."/>
            <person name="Morin E."/>
            <person name="Kohler A."/>
            <person name="Barry K."/>
            <person name="LaButti K."/>
            <person name="Morin E."/>
            <person name="Salamov A."/>
            <person name="Lipzen A."/>
            <person name="Mereny Z."/>
            <person name="Hegedus B."/>
            <person name="Baldrian P."/>
            <person name="Stursova M."/>
            <person name="Weitz H."/>
            <person name="Taylor A."/>
            <person name="Grigoriev I.V."/>
            <person name="Nagy L.G."/>
            <person name="Martin F."/>
            <person name="Kauserud H."/>
        </authorList>
    </citation>
    <scope>NUCLEOTIDE SEQUENCE</scope>
    <source>
        <strain evidence="2">CBHHK173m</strain>
    </source>
</reference>
<evidence type="ECO:0000256" key="1">
    <source>
        <dbReference type="SAM" id="MobiDB-lite"/>
    </source>
</evidence>
<dbReference type="AlphaFoldDB" id="A0AAD6U7B6"/>
<organism evidence="2 3">
    <name type="scientific">Mycena belliarum</name>
    <dbReference type="NCBI Taxonomy" id="1033014"/>
    <lineage>
        <taxon>Eukaryota</taxon>
        <taxon>Fungi</taxon>
        <taxon>Dikarya</taxon>
        <taxon>Basidiomycota</taxon>
        <taxon>Agaricomycotina</taxon>
        <taxon>Agaricomycetes</taxon>
        <taxon>Agaricomycetidae</taxon>
        <taxon>Agaricales</taxon>
        <taxon>Marasmiineae</taxon>
        <taxon>Mycenaceae</taxon>
        <taxon>Mycena</taxon>
    </lineage>
</organism>
<feature type="region of interest" description="Disordered" evidence="1">
    <location>
        <begin position="1"/>
        <end position="40"/>
    </location>
</feature>
<sequence>MSLCPPPLNIPSPSTSTTAERHRHHRHSISGSPGTSEGLQGSTCAAYKPFLVQNWASLDDYVIDLKPFSASVTPPLRLRHRMLCASIRMRDFKTLKTLNSSRAAGLEHTNSCSIEMLVQSFGPRLSGRFILNGLLISSSLHLCSNEPTSRYFATIVPRESSTQPNLSIDLLSTMGETMPVRAKLRNTENMAVWREVTLIPDD</sequence>